<dbReference type="EMBL" id="HBHW01039345">
    <property type="protein sequence ID" value="CAE0062170.1"/>
    <property type="molecule type" value="Transcribed_RNA"/>
</dbReference>
<dbReference type="Pfam" id="PF19282">
    <property type="entry name" value="Exportin-T"/>
    <property type="match status" value="1"/>
</dbReference>
<dbReference type="GO" id="GO:0071528">
    <property type="term" value="P:tRNA re-export from nucleus"/>
    <property type="evidence" value="ECO:0007669"/>
    <property type="project" value="UniProtKB-UniRule"/>
</dbReference>
<evidence type="ECO:0000259" key="12">
    <source>
        <dbReference type="Pfam" id="PF19282"/>
    </source>
</evidence>
<evidence type="ECO:0000256" key="1">
    <source>
        <dbReference type="ARBA" id="ARBA00004496"/>
    </source>
</evidence>
<sequence>MDDFETAILLSLNPLAEKDAYQQATQFVAKVESAHDGWRFCLERLAQPGYRAETRFWCLQVILKAVQNDGLLQAKDKDLVRNVVVQFIAALPGQSVSTEQSFVVSKSAQLFAELVGQDYPETWPRAFQEGVIPLLESDGGKGIALFFSILQVVDDDLTSKRAAELHATRSVRVKDAMRGDCIEQITATFTATLASNDLRLMALALDAIRRYSEWVDIQLVVTETLVGLVHQTLGQADAKQKPLTASVAAALRAILAKGMPAAHKLELLKLVRVEDLLKSLAMLHKVEDDLLGPEEADLFLAHPQLEIARLVNQIAMVAIECMSSLKSAHAAQIAESALPAALRLVGEDDDPDVTTETMEFINHYVRLCAPNIEANLGGVTAVVNIVIERSTFPPDYNPFDETSTFFALRSKLMTLFKNIVRAVPGLCISSVRQILSEEYSNPDPSPARAELAYALLNRCQLVLASTENAEVDETVRLALSTPLRCLEAAELGRKDANTEAQRTYACFALFTLAYHAHRIITTNSDMLLQVLSPYFDERGLRHPTSAVHRSKTADFLLKFLEKLRAVVVQKYLNQVVYAVITHVGSSNLLTANDRLVLYETLGLVLGFPIRHPTPERCENLKVVLQPLIRELESSKSTRDPSNGLFAVTALSRVAKGFSSSKGDKTDEDSLLNQLWRDCLVAVTDYYVTFQDDAEVNRTVVVFAQTMVDTSGDLILLYIKTLVPLLLRHTSGPLEMKKVLDLVNQVGAQFKEDSFPVINEIFTPVVRKTFGYSVTDASNRSEETRERQELRRTFLSVVHGFLSRNLQNVLTSPENLAILEVVISSYLEGASGNQFDLNSAPSVIKLSFQTLAKMVSLWTKDPNSGQQTDVAGFREFVVEKLSGVCISAPLESQYFFEHGFNTVQAEKALAEIVALQKVSPRARGGLPSLRAYGVVRFVTESWAFPAVCWRLGVCLLTLVSCGYSTLCLPWLVVCGAVRSGVQFETGEGRASNVWAFG</sequence>
<keyword evidence="3 10" id="KW-0813">Transport</keyword>
<evidence type="ECO:0000256" key="4">
    <source>
        <dbReference type="ARBA" id="ARBA00022490"/>
    </source>
</evidence>
<dbReference type="InterPro" id="IPR011989">
    <property type="entry name" value="ARM-like"/>
</dbReference>
<evidence type="ECO:0000256" key="9">
    <source>
        <dbReference type="ARBA" id="ARBA00032199"/>
    </source>
</evidence>
<keyword evidence="4 10" id="KW-0963">Cytoplasm</keyword>
<dbReference type="GO" id="GO:0016363">
    <property type="term" value="C:nuclear matrix"/>
    <property type="evidence" value="ECO:0007669"/>
    <property type="project" value="TreeGrafter"/>
</dbReference>
<evidence type="ECO:0000313" key="14">
    <source>
        <dbReference type="EMBL" id="CAE0062172.1"/>
    </source>
</evidence>
<dbReference type="GO" id="GO:0031267">
    <property type="term" value="F:small GTPase binding"/>
    <property type="evidence" value="ECO:0007669"/>
    <property type="project" value="InterPro"/>
</dbReference>
<feature type="domain" description="Exportin-T C-terminal" evidence="12">
    <location>
        <begin position="591"/>
        <end position="917"/>
    </location>
</feature>
<keyword evidence="5 10" id="KW-0820">tRNA-binding</keyword>
<dbReference type="GO" id="GO:0000049">
    <property type="term" value="F:tRNA binding"/>
    <property type="evidence" value="ECO:0007669"/>
    <property type="project" value="UniProtKB-UniRule"/>
</dbReference>
<evidence type="ECO:0000256" key="7">
    <source>
        <dbReference type="ARBA" id="ARBA00023242"/>
    </source>
</evidence>
<dbReference type="GO" id="GO:0005737">
    <property type="term" value="C:cytoplasm"/>
    <property type="evidence" value="ECO:0007669"/>
    <property type="project" value="UniProtKB-SubCell"/>
</dbReference>
<dbReference type="InterPro" id="IPR040017">
    <property type="entry name" value="XPOT"/>
</dbReference>
<accession>A0A7S3A5F9</accession>
<keyword evidence="6 10" id="KW-0694">RNA-binding</keyword>
<evidence type="ECO:0000313" key="13">
    <source>
        <dbReference type="EMBL" id="CAE0062170.1"/>
    </source>
</evidence>
<protein>
    <recommendedName>
        <fullName evidence="2 10">Exportin-T</fullName>
    </recommendedName>
    <alternativeName>
        <fullName evidence="8 10">Exportin(tRNA)</fullName>
    </alternativeName>
    <alternativeName>
        <fullName evidence="9 10">tRNA exportin</fullName>
    </alternativeName>
</protein>
<dbReference type="SUPFAM" id="SSF48371">
    <property type="entry name" value="ARM repeat"/>
    <property type="match status" value="1"/>
</dbReference>
<organism evidence="14">
    <name type="scientific">Rhodosorus marinus</name>
    <dbReference type="NCBI Taxonomy" id="101924"/>
    <lineage>
        <taxon>Eukaryota</taxon>
        <taxon>Rhodophyta</taxon>
        <taxon>Stylonematophyceae</taxon>
        <taxon>Stylonematales</taxon>
        <taxon>Stylonemataceae</taxon>
        <taxon>Rhodosorus</taxon>
    </lineage>
</organism>
<dbReference type="GO" id="GO:0005643">
    <property type="term" value="C:nuclear pore"/>
    <property type="evidence" value="ECO:0007669"/>
    <property type="project" value="TreeGrafter"/>
</dbReference>
<evidence type="ECO:0000256" key="6">
    <source>
        <dbReference type="ARBA" id="ARBA00022884"/>
    </source>
</evidence>
<name>A0A7S3A5F9_9RHOD</name>
<dbReference type="Gene3D" id="1.25.10.10">
    <property type="entry name" value="Leucine-rich Repeat Variant"/>
    <property type="match status" value="1"/>
</dbReference>
<evidence type="ECO:0000256" key="8">
    <source>
        <dbReference type="ARBA" id="ARBA00029784"/>
    </source>
</evidence>
<dbReference type="PANTHER" id="PTHR15952:SF11">
    <property type="entry name" value="EXPORTIN-T"/>
    <property type="match status" value="1"/>
</dbReference>
<dbReference type="PANTHER" id="PTHR15952">
    <property type="entry name" value="EXPORTIN-T/LOS1"/>
    <property type="match status" value="1"/>
</dbReference>
<keyword evidence="7 10" id="KW-0539">Nucleus</keyword>
<evidence type="ECO:0000256" key="5">
    <source>
        <dbReference type="ARBA" id="ARBA00022555"/>
    </source>
</evidence>
<evidence type="ECO:0000256" key="10">
    <source>
        <dbReference type="RuleBase" id="RU366037"/>
    </source>
</evidence>
<evidence type="ECO:0000256" key="3">
    <source>
        <dbReference type="ARBA" id="ARBA00022448"/>
    </source>
</evidence>
<dbReference type="InterPro" id="IPR013598">
    <property type="entry name" value="Exportin-1/Importin-b-like"/>
</dbReference>
<dbReference type="InterPro" id="IPR045546">
    <property type="entry name" value="Exportin-T_C"/>
</dbReference>
<gene>
    <name evidence="13" type="ORF">RMAR00112_LOCUS30239</name>
    <name evidence="14" type="ORF">RMAR00112_LOCUS30241</name>
</gene>
<dbReference type="AlphaFoldDB" id="A0A7S3A5F9"/>
<feature type="domain" description="Exportin-1/Importin-beta-like" evidence="11">
    <location>
        <begin position="100"/>
        <end position="239"/>
    </location>
</feature>
<comment type="subcellular location">
    <subcellularLocation>
        <location evidence="1 10">Cytoplasm</location>
    </subcellularLocation>
    <subcellularLocation>
        <location evidence="10">Nucleus</location>
    </subcellularLocation>
    <text evidence="10">Shuttles between the nucleus and the cytoplasm.</text>
</comment>
<dbReference type="InterPro" id="IPR016024">
    <property type="entry name" value="ARM-type_fold"/>
</dbReference>
<dbReference type="Pfam" id="PF08389">
    <property type="entry name" value="Xpo1"/>
    <property type="match status" value="1"/>
</dbReference>
<comment type="function">
    <text evidence="10">tRNA nucleus export receptor which facilitates tRNA translocation across the nuclear pore complex.</text>
</comment>
<reference evidence="14" key="1">
    <citation type="submission" date="2021-01" db="EMBL/GenBank/DDBJ databases">
        <authorList>
            <person name="Corre E."/>
            <person name="Pelletier E."/>
            <person name="Niang G."/>
            <person name="Scheremetjew M."/>
            <person name="Finn R."/>
            <person name="Kale V."/>
            <person name="Holt S."/>
            <person name="Cochrane G."/>
            <person name="Meng A."/>
            <person name="Brown T."/>
            <person name="Cohen L."/>
        </authorList>
    </citation>
    <scope>NUCLEOTIDE SEQUENCE</scope>
    <source>
        <strain evidence="14">CCMP 769</strain>
    </source>
</reference>
<evidence type="ECO:0000256" key="2">
    <source>
        <dbReference type="ARBA" id="ARBA00018928"/>
    </source>
</evidence>
<comment type="similarity">
    <text evidence="10">Belongs to the exportin family.</text>
</comment>
<dbReference type="EMBL" id="HBHW01039347">
    <property type="protein sequence ID" value="CAE0062172.1"/>
    <property type="molecule type" value="Transcribed_RNA"/>
</dbReference>
<proteinExistence type="inferred from homology"/>
<evidence type="ECO:0000259" key="11">
    <source>
        <dbReference type="Pfam" id="PF08389"/>
    </source>
</evidence>